<feature type="transmembrane region" description="Helical" evidence="1">
    <location>
        <begin position="26"/>
        <end position="45"/>
    </location>
</feature>
<keyword evidence="3" id="KW-1185">Reference proteome</keyword>
<name>A0A8E2JNC7_9PEZI</name>
<organism evidence="2 3">
    <name type="scientific">Glonium stellatum</name>
    <dbReference type="NCBI Taxonomy" id="574774"/>
    <lineage>
        <taxon>Eukaryota</taxon>
        <taxon>Fungi</taxon>
        <taxon>Dikarya</taxon>
        <taxon>Ascomycota</taxon>
        <taxon>Pezizomycotina</taxon>
        <taxon>Dothideomycetes</taxon>
        <taxon>Pleosporomycetidae</taxon>
        <taxon>Gloniales</taxon>
        <taxon>Gloniaceae</taxon>
        <taxon>Glonium</taxon>
    </lineage>
</organism>
<dbReference type="Proteomes" id="UP000250140">
    <property type="component" value="Unassembled WGS sequence"/>
</dbReference>
<keyword evidence="1" id="KW-1133">Transmembrane helix</keyword>
<protein>
    <submittedName>
        <fullName evidence="2">Uncharacterized protein</fullName>
    </submittedName>
</protein>
<dbReference type="AlphaFoldDB" id="A0A8E2JNC7"/>
<reference evidence="2 3" key="1">
    <citation type="journal article" date="2016" name="Nat. Commun.">
        <title>Ectomycorrhizal ecology is imprinted in the genome of the dominant symbiotic fungus Cenococcum geophilum.</title>
        <authorList>
            <consortium name="DOE Joint Genome Institute"/>
            <person name="Peter M."/>
            <person name="Kohler A."/>
            <person name="Ohm R.A."/>
            <person name="Kuo A."/>
            <person name="Krutzmann J."/>
            <person name="Morin E."/>
            <person name="Arend M."/>
            <person name="Barry K.W."/>
            <person name="Binder M."/>
            <person name="Choi C."/>
            <person name="Clum A."/>
            <person name="Copeland A."/>
            <person name="Grisel N."/>
            <person name="Haridas S."/>
            <person name="Kipfer T."/>
            <person name="LaButti K."/>
            <person name="Lindquist E."/>
            <person name="Lipzen A."/>
            <person name="Maire R."/>
            <person name="Meier B."/>
            <person name="Mihaltcheva S."/>
            <person name="Molinier V."/>
            <person name="Murat C."/>
            <person name="Poggeler S."/>
            <person name="Quandt C.A."/>
            <person name="Sperisen C."/>
            <person name="Tritt A."/>
            <person name="Tisserant E."/>
            <person name="Crous P.W."/>
            <person name="Henrissat B."/>
            <person name="Nehls U."/>
            <person name="Egli S."/>
            <person name="Spatafora J.W."/>
            <person name="Grigoriev I.V."/>
            <person name="Martin F.M."/>
        </authorList>
    </citation>
    <scope>NUCLEOTIDE SEQUENCE [LARGE SCALE GENOMIC DNA]</scope>
    <source>
        <strain evidence="2 3">CBS 207.34</strain>
    </source>
</reference>
<evidence type="ECO:0000313" key="2">
    <source>
        <dbReference type="EMBL" id="OCL03725.1"/>
    </source>
</evidence>
<evidence type="ECO:0000313" key="3">
    <source>
        <dbReference type="Proteomes" id="UP000250140"/>
    </source>
</evidence>
<evidence type="ECO:0000256" key="1">
    <source>
        <dbReference type="SAM" id="Phobius"/>
    </source>
</evidence>
<sequence length="74" mass="8581">MREGNSSAAAHDSDRPNPDLYCAARAHTLLFLLYSLSLLLTPPFLTQTQTGYFSRLRHGRALQTWPPKKKYYYY</sequence>
<accession>A0A8E2JNC7</accession>
<gene>
    <name evidence="2" type="ORF">AOQ84DRAFT_139559</name>
</gene>
<keyword evidence="1" id="KW-0472">Membrane</keyword>
<proteinExistence type="predicted"/>
<keyword evidence="1" id="KW-0812">Transmembrane</keyword>
<dbReference type="EMBL" id="KV750692">
    <property type="protein sequence ID" value="OCL03725.1"/>
    <property type="molecule type" value="Genomic_DNA"/>
</dbReference>